<evidence type="ECO:0000256" key="4">
    <source>
        <dbReference type="ARBA" id="ARBA00023136"/>
    </source>
</evidence>
<keyword evidence="10" id="KW-1185">Reference proteome</keyword>
<evidence type="ECO:0000256" key="6">
    <source>
        <dbReference type="SAM" id="Phobius"/>
    </source>
</evidence>
<evidence type="ECO:0000256" key="3">
    <source>
        <dbReference type="ARBA" id="ARBA00022989"/>
    </source>
</evidence>
<feature type="domain" description="G-protein coupled receptors family 3 profile" evidence="8">
    <location>
        <begin position="543"/>
        <end position="651"/>
    </location>
</feature>
<feature type="transmembrane region" description="Helical" evidence="6">
    <location>
        <begin position="618"/>
        <end position="638"/>
    </location>
</feature>
<feature type="transmembrane region" description="Helical" evidence="6">
    <location>
        <begin position="452"/>
        <end position="471"/>
    </location>
</feature>
<feature type="transmembrane region" description="Helical" evidence="6">
    <location>
        <begin position="483"/>
        <end position="502"/>
    </location>
</feature>
<name>A0ABD1EK59_HYPHA</name>
<comment type="caution">
    <text evidence="9">The sequence shown here is derived from an EMBL/GenBank/DDBJ whole genome shotgun (WGS) entry which is preliminary data.</text>
</comment>
<feature type="transmembrane region" description="Helical" evidence="6">
    <location>
        <begin position="557"/>
        <end position="579"/>
    </location>
</feature>
<feature type="transmembrane region" description="Helical" evidence="6">
    <location>
        <begin position="413"/>
        <end position="440"/>
    </location>
</feature>
<keyword evidence="2 6" id="KW-0812">Transmembrane</keyword>
<accession>A0ABD1EK59</accession>
<dbReference type="Proteomes" id="UP001566132">
    <property type="component" value="Unassembled WGS sequence"/>
</dbReference>
<feature type="transmembrane region" description="Helical" evidence="6">
    <location>
        <begin position="514"/>
        <end position="537"/>
    </location>
</feature>
<dbReference type="AlphaFoldDB" id="A0ABD1EK59"/>
<evidence type="ECO:0000313" key="9">
    <source>
        <dbReference type="EMBL" id="KAL1495084.1"/>
    </source>
</evidence>
<gene>
    <name evidence="9" type="ORF">ABEB36_010558</name>
</gene>
<keyword evidence="5" id="KW-0325">Glycoprotein</keyword>
<keyword evidence="3 6" id="KW-1133">Transmembrane helix</keyword>
<keyword evidence="7" id="KW-0732">Signal</keyword>
<organism evidence="9 10">
    <name type="scientific">Hypothenemus hampei</name>
    <name type="common">Coffee berry borer</name>
    <dbReference type="NCBI Taxonomy" id="57062"/>
    <lineage>
        <taxon>Eukaryota</taxon>
        <taxon>Metazoa</taxon>
        <taxon>Ecdysozoa</taxon>
        <taxon>Arthropoda</taxon>
        <taxon>Hexapoda</taxon>
        <taxon>Insecta</taxon>
        <taxon>Pterygota</taxon>
        <taxon>Neoptera</taxon>
        <taxon>Endopterygota</taxon>
        <taxon>Coleoptera</taxon>
        <taxon>Polyphaga</taxon>
        <taxon>Cucujiformia</taxon>
        <taxon>Curculionidae</taxon>
        <taxon>Scolytinae</taxon>
        <taxon>Hypothenemus</taxon>
    </lineage>
</organism>
<dbReference type="PRINTS" id="PR01223">
    <property type="entry name" value="BRIDEOF7LESS"/>
</dbReference>
<dbReference type="Pfam" id="PF00003">
    <property type="entry name" value="7tm_3"/>
    <property type="match status" value="1"/>
</dbReference>
<evidence type="ECO:0000259" key="8">
    <source>
        <dbReference type="PROSITE" id="PS50259"/>
    </source>
</evidence>
<evidence type="ECO:0000256" key="1">
    <source>
        <dbReference type="ARBA" id="ARBA00004141"/>
    </source>
</evidence>
<protein>
    <recommendedName>
        <fullName evidence="8">G-protein coupled receptors family 3 profile domain-containing protein</fullName>
    </recommendedName>
</protein>
<feature type="signal peptide" evidence="7">
    <location>
        <begin position="1"/>
        <end position="19"/>
    </location>
</feature>
<feature type="transmembrane region" description="Helical" evidence="6">
    <location>
        <begin position="591"/>
        <end position="612"/>
    </location>
</feature>
<dbReference type="InterPro" id="IPR002956">
    <property type="entry name" value="Bride_of_7less"/>
</dbReference>
<evidence type="ECO:0000256" key="5">
    <source>
        <dbReference type="ARBA" id="ARBA00023180"/>
    </source>
</evidence>
<keyword evidence="4 6" id="KW-0472">Membrane</keyword>
<dbReference type="GO" id="GO:0016020">
    <property type="term" value="C:membrane"/>
    <property type="evidence" value="ECO:0007669"/>
    <property type="project" value="UniProtKB-SubCell"/>
</dbReference>
<proteinExistence type="predicted"/>
<evidence type="ECO:0000313" key="10">
    <source>
        <dbReference type="Proteomes" id="UP001566132"/>
    </source>
</evidence>
<evidence type="ECO:0000256" key="2">
    <source>
        <dbReference type="ARBA" id="ARBA00022692"/>
    </source>
</evidence>
<dbReference type="PROSITE" id="PS50259">
    <property type="entry name" value="G_PROTEIN_RECEP_F3_4"/>
    <property type="match status" value="1"/>
</dbReference>
<evidence type="ECO:0000256" key="7">
    <source>
        <dbReference type="SAM" id="SignalP"/>
    </source>
</evidence>
<dbReference type="InterPro" id="IPR017978">
    <property type="entry name" value="GPCR_3_C"/>
</dbReference>
<dbReference type="EMBL" id="JBDJPC010000007">
    <property type="protein sequence ID" value="KAL1495084.1"/>
    <property type="molecule type" value="Genomic_DNA"/>
</dbReference>
<reference evidence="9 10" key="1">
    <citation type="submission" date="2024-05" db="EMBL/GenBank/DDBJ databases">
        <title>Genetic variation in Jamaican populations of the coffee berry borer (Hypothenemus hampei).</title>
        <authorList>
            <person name="Errbii M."/>
            <person name="Myrie A."/>
        </authorList>
    </citation>
    <scope>NUCLEOTIDE SEQUENCE [LARGE SCALE GENOMIC DNA]</scope>
    <source>
        <strain evidence="9">JA-Hopewell-2020-01-JO</strain>
        <tissue evidence="9">Whole body</tissue>
    </source>
</reference>
<dbReference type="PANTHER" id="PTHR24060">
    <property type="entry name" value="METABOTROPIC GLUTAMATE RECEPTOR"/>
    <property type="match status" value="1"/>
</dbReference>
<dbReference type="InterPro" id="IPR050726">
    <property type="entry name" value="mGluR"/>
</dbReference>
<comment type="subcellular location">
    <subcellularLocation>
        <location evidence="1">Membrane</location>
        <topology evidence="1">Multi-pass membrane protein</topology>
    </subcellularLocation>
</comment>
<sequence length="740" mass="83599">MFHVKVMFILLWSVAHIQTNRIFNVQGDVSVSVILNKDNCKNCSDGLTQNERTLINSAIWTVERVNFLQILKPLKFGLSIYESNREVDILKSLLESYDSDTCLGAVFLQEIGDKANKFSTLLQLSTKRKLPTDRFLVRAAVNFLIFIGRTYNITLLTTKEEVVDLFYYESRRNNICLDECYIFPDKRSMTTMNISEGHQLVIFGTATDIDEFLDNDTIPNKLLIVPLDEELPIGLPAESLIILPPQTSSENFNTTNNMFATPSLIEIAHPLLTYAIETGNFLNTNCYNTTDKVRCLKENPNSLFHQYPLLTPEDILEILKIETLAPNFVYDIFEVVESVHSNYTVNSIRKTYSYNIFHENVTFKRDEFGSFIASEDRVVFSQHMCPHEVKIIRSSNEINLIKNFKFQFRSDSWIYAFLSISLLGILFCIAIFVFLVIVVCQKRVLEGHPCMTLMLLFAVILIFCSVLPFGIEPTVKSHKTLCQIKAISVTLSYSALLALMLARSIVLSSAAKEIGFMSHIAGPVQSFLSLFIFGVQAALSLQVLDKCNGMFIQNFDFIYLMSYNLLLLIILLCLCPLIYKSQRNYRESKYFTIALVLIAGLWCIWLPCFALLCKEWKEMMVCLGLVGTGGICLGTIFIPRTYLMTIAAEREKITSALPSLPTSTSALDIYRAHSQPIYDCINVAAINAAAVARAGVIPSAPAALTNSVQRPDLYSCPALPEDLDFELCNSMTEMDKVTRF</sequence>
<feature type="chain" id="PRO_5044799416" description="G-protein coupled receptors family 3 profile domain-containing protein" evidence="7">
    <location>
        <begin position="20"/>
        <end position="740"/>
    </location>
</feature>